<dbReference type="PANTHER" id="PTHR11852:SF4">
    <property type="entry name" value="LITTLE ELONGATION COMPLEX SUBUNIT 1"/>
    <property type="match status" value="1"/>
</dbReference>
<dbReference type="Ensembl" id="ENSAMXT00005015882.1">
    <property type="protein sequence ID" value="ENSAMXP00005014335.1"/>
    <property type="gene ID" value="ENSAMXG00005007555.1"/>
</dbReference>
<feature type="region of interest" description="Disordered" evidence="2">
    <location>
        <begin position="414"/>
        <end position="446"/>
    </location>
</feature>
<feature type="compositionally biased region" description="Polar residues" evidence="2">
    <location>
        <begin position="248"/>
        <end position="260"/>
    </location>
</feature>
<feature type="coiled-coil region" evidence="1">
    <location>
        <begin position="69"/>
        <end position="103"/>
    </location>
</feature>
<dbReference type="Proteomes" id="UP000694621">
    <property type="component" value="Unplaced"/>
</dbReference>
<keyword evidence="1" id="KW-0175">Coiled coil</keyword>
<feature type="compositionally biased region" description="Basic and acidic residues" evidence="2">
    <location>
        <begin position="507"/>
        <end position="523"/>
    </location>
</feature>
<evidence type="ECO:0000313" key="5">
    <source>
        <dbReference type="Proteomes" id="UP000694621"/>
    </source>
</evidence>
<feature type="compositionally biased region" description="Polar residues" evidence="2">
    <location>
        <begin position="370"/>
        <end position="383"/>
    </location>
</feature>
<feature type="region of interest" description="Disordered" evidence="2">
    <location>
        <begin position="248"/>
        <end position="271"/>
    </location>
</feature>
<feature type="compositionally biased region" description="Polar residues" evidence="2">
    <location>
        <begin position="335"/>
        <end position="354"/>
    </location>
</feature>
<feature type="compositionally biased region" description="Polar residues" evidence="2">
    <location>
        <begin position="414"/>
        <end position="443"/>
    </location>
</feature>
<gene>
    <name evidence="4" type="primary">ice1</name>
</gene>
<evidence type="ECO:0000256" key="1">
    <source>
        <dbReference type="SAM" id="Coils"/>
    </source>
</evidence>
<name>A0A8B9HL91_ASTMX</name>
<sequence length="876" mass="97313">MMPGEKQAEAGGEASEATSGTCENCTLLNRSLDEYMAALLTLKQKIIDTEESSKLHLQLEEVLLKLGPLEKQAVDFEAVKAELEETKAALKSYQQKCEEVGSLREENAKTLTFMQYLCRLHINFFYFLTEKRSISTQTKLEPKIDKAKVKMLLEELWHSLEPLSQTAEMLDLNGNTFIFLLFFSCFFYGPSVLSSGLKEHSPKAMDICVDHRKDQKEVCLQPRIPAVQNPVTLPGIDKELNPSPLTILTSKDALTSSPSPDSIGRVRTEMGPPLPPVVMPLTATPPKFVKHHTPVRPNIKFSACLPSEGQFTSKQTKENTSLESSLQHEAKMSPCLNTPSPSNGVPSSPLQFGSATPKHAVPVPGRLPSSALNPSSPTASQENSMQMLDTMYPELSAQARTLNILRGNVNLSRVGNESGTSPPSVNHISGNKTISSSSTAFTKTEQKVKRTGVNVLLPKSAKKLRLDSCSPSPVNAASPVPLDNDPPASVTESTRLHPGNRLSGNSSDRHEQNRTESQPKTRTNESQITEAIEKLQHSCFDILPVIKSHVFLGRISQVPTLREEEKSVISDFCSNQWSADEFMSVILTKLKAQRSVWKQEFVQSVFRVYTGLCRQRGDVQKAHALAYSLLKENYSEASKMILFMVATWPGVLAYESSLCKAIHIVSKLKAEGEILDYLSSYLHWDKRPPDNIYKMIKGTLKALLVDVNLKFQKHDRHGEDLCPTTWEYIFTLDLLCAHLGWKWTHDNIIRKELWTVLDAWVTQPRLQQTPVRDVCVAAVMRLIGRLGQLGIKEKTCQSVQNVAKAINLFGKHAISQGVPWEVQLSAIYTIYDLAPCNPKEALEALASWRGETTQSVPSGVTSCITQIGCLCRQIKP</sequence>
<accession>A0A8B9HL91</accession>
<feature type="compositionally biased region" description="Low complexity" evidence="2">
    <location>
        <begin position="468"/>
        <end position="481"/>
    </location>
</feature>
<dbReference type="InterPro" id="IPR057881">
    <property type="entry name" value="ICE1_C"/>
</dbReference>
<reference evidence="4" key="1">
    <citation type="submission" date="2025-08" db="UniProtKB">
        <authorList>
            <consortium name="Ensembl"/>
        </authorList>
    </citation>
    <scope>IDENTIFICATION</scope>
</reference>
<feature type="region of interest" description="Disordered" evidence="2">
    <location>
        <begin position="309"/>
        <end position="383"/>
    </location>
</feature>
<proteinExistence type="predicted"/>
<dbReference type="PANTHER" id="PTHR11852">
    <property type="entry name" value="PLATELET-ACTIVATING FACTOR ACETYLHYDROLASE"/>
    <property type="match status" value="1"/>
</dbReference>
<feature type="region of interest" description="Disordered" evidence="2">
    <location>
        <begin position="465"/>
        <end position="526"/>
    </location>
</feature>
<feature type="domain" description="Little elongation complex subunit 1 C-terminal" evidence="3">
    <location>
        <begin position="678"/>
        <end position="867"/>
    </location>
</feature>
<evidence type="ECO:0000259" key="3">
    <source>
        <dbReference type="Pfam" id="PF25817"/>
    </source>
</evidence>
<evidence type="ECO:0000313" key="4">
    <source>
        <dbReference type="Ensembl" id="ENSAMXP00005014335.1"/>
    </source>
</evidence>
<feature type="compositionally biased region" description="Polar residues" evidence="2">
    <location>
        <begin position="309"/>
        <end position="325"/>
    </location>
</feature>
<dbReference type="Pfam" id="PF25817">
    <property type="entry name" value="ICE1_C"/>
    <property type="match status" value="1"/>
</dbReference>
<organism evidence="4 5">
    <name type="scientific">Astyanax mexicanus</name>
    <name type="common">Blind cave fish</name>
    <name type="synonym">Astyanax fasciatus mexicanus</name>
    <dbReference type="NCBI Taxonomy" id="7994"/>
    <lineage>
        <taxon>Eukaryota</taxon>
        <taxon>Metazoa</taxon>
        <taxon>Chordata</taxon>
        <taxon>Craniata</taxon>
        <taxon>Vertebrata</taxon>
        <taxon>Euteleostomi</taxon>
        <taxon>Actinopterygii</taxon>
        <taxon>Neopterygii</taxon>
        <taxon>Teleostei</taxon>
        <taxon>Ostariophysi</taxon>
        <taxon>Characiformes</taxon>
        <taxon>Characoidei</taxon>
        <taxon>Acestrorhamphidae</taxon>
        <taxon>Acestrorhamphinae</taxon>
        <taxon>Astyanax</taxon>
    </lineage>
</organism>
<protein>
    <submittedName>
        <fullName evidence="4">KIAA0947-like (H. sapiens)</fullName>
    </submittedName>
</protein>
<evidence type="ECO:0000256" key="2">
    <source>
        <dbReference type="SAM" id="MobiDB-lite"/>
    </source>
</evidence>
<dbReference type="AlphaFoldDB" id="A0A8B9HL91"/>